<reference evidence="14" key="3">
    <citation type="journal article" date="2019" name="Int. J. Syst. Evol. Microbiol.">
        <title>The Global Catalogue of Microorganisms (GCM) 10K type strain sequencing project: providing services to taxonomists for standard genome sequencing and annotation.</title>
        <authorList>
            <consortium name="The Broad Institute Genomics Platform"/>
            <consortium name="The Broad Institute Genome Sequencing Center for Infectious Disease"/>
            <person name="Wu L."/>
            <person name="Ma J."/>
        </authorList>
    </citation>
    <scope>NUCLEOTIDE SEQUENCE [LARGE SCALE GENOMIC DNA]</scope>
    <source>
        <strain evidence="14">KCTC 62575</strain>
    </source>
</reference>
<dbReference type="PROSITE" id="PS00856">
    <property type="entry name" value="GUANYLATE_KINASE_1"/>
    <property type="match status" value="1"/>
</dbReference>
<evidence type="ECO:0000256" key="1">
    <source>
        <dbReference type="ARBA" id="ARBA00005790"/>
    </source>
</evidence>
<dbReference type="Proteomes" id="UP000240957">
    <property type="component" value="Unassembled WGS sequence"/>
</dbReference>
<comment type="similarity">
    <text evidence="1 9">Belongs to the guanylate kinase family.</text>
</comment>
<proteinExistence type="inferred from homology"/>
<keyword evidence="6 9" id="KW-0418">Kinase</keyword>
<evidence type="ECO:0000259" key="10">
    <source>
        <dbReference type="PROSITE" id="PS50052"/>
    </source>
</evidence>
<dbReference type="EMBL" id="PYIX02000005">
    <property type="protein sequence ID" value="RFC84698.1"/>
    <property type="molecule type" value="Genomic_DNA"/>
</dbReference>
<dbReference type="Gene3D" id="3.30.63.10">
    <property type="entry name" value="Guanylate Kinase phosphate binding domain"/>
    <property type="match status" value="1"/>
</dbReference>
<evidence type="ECO:0000256" key="8">
    <source>
        <dbReference type="ARBA" id="ARBA00030128"/>
    </source>
</evidence>
<dbReference type="HAMAP" id="MF_00328">
    <property type="entry name" value="Guanylate_kinase"/>
    <property type="match status" value="1"/>
</dbReference>
<keyword evidence="4 9" id="KW-0808">Transferase</keyword>
<dbReference type="Gene3D" id="3.40.50.300">
    <property type="entry name" value="P-loop containing nucleotide triphosphate hydrolases"/>
    <property type="match status" value="1"/>
</dbReference>
<evidence type="ECO:0000313" key="14">
    <source>
        <dbReference type="Proteomes" id="UP001595455"/>
    </source>
</evidence>
<name>A0A371YTB2_9GAMM</name>
<evidence type="ECO:0000256" key="3">
    <source>
        <dbReference type="ARBA" id="ARBA00016296"/>
    </source>
</evidence>
<evidence type="ECO:0000313" key="13">
    <source>
        <dbReference type="Proteomes" id="UP000240957"/>
    </source>
</evidence>
<evidence type="ECO:0000256" key="6">
    <source>
        <dbReference type="ARBA" id="ARBA00022777"/>
    </source>
</evidence>
<dbReference type="AlphaFoldDB" id="A0A371YTB2"/>
<dbReference type="InterPro" id="IPR008144">
    <property type="entry name" value="Guanylate_kin-like_dom"/>
</dbReference>
<protein>
    <recommendedName>
        <fullName evidence="3 9">Guanylate kinase</fullName>
        <ecNumber evidence="2 9">2.7.4.8</ecNumber>
    </recommendedName>
    <alternativeName>
        <fullName evidence="8 9">GMP kinase</fullName>
    </alternativeName>
</protein>
<reference evidence="12 13" key="2">
    <citation type="submission" date="2018-08" db="EMBL/GenBank/DDBJ databases">
        <title>The draft genome of Acinetobacter sichuanensis strain WCHAc060041.</title>
        <authorList>
            <person name="Qin J."/>
            <person name="Feng Y."/>
            <person name="Zong Z."/>
        </authorList>
    </citation>
    <scope>NUCLEOTIDE SEQUENCE [LARGE SCALE GENOMIC DNA]</scope>
    <source>
        <strain evidence="12 13">WCHAc060041</strain>
    </source>
</reference>
<evidence type="ECO:0000313" key="11">
    <source>
        <dbReference type="EMBL" id="MFC2994378.1"/>
    </source>
</evidence>
<dbReference type="OrthoDB" id="9808150at2"/>
<dbReference type="PROSITE" id="PS50052">
    <property type="entry name" value="GUANYLATE_KINASE_2"/>
    <property type="match status" value="1"/>
</dbReference>
<dbReference type="CDD" id="cd00071">
    <property type="entry name" value="GMPK"/>
    <property type="match status" value="1"/>
</dbReference>
<evidence type="ECO:0000256" key="5">
    <source>
        <dbReference type="ARBA" id="ARBA00022741"/>
    </source>
</evidence>
<keyword evidence="7 9" id="KW-0067">ATP-binding</keyword>
<dbReference type="RefSeq" id="WP_107007127.1">
    <property type="nucleotide sequence ID" value="NZ_JAVIDQ010000003.1"/>
</dbReference>
<sequence>MSGLLFVVSAASGTGKTSLVKALLERVSNLHVSVSHTTRGQRVGELEGVHYHFTTKEIFLEQVNQGGFIEFAEVFGNYYGTSQSTVREQLAKGHDVLLEIDWQGAEQVRKLFPESKQIFILPPTQFDLRQRLSNRGTDSVEVIEHRLSCAVEDMQQYVNFDYIIINDDFNKALHDLESVINANRLKLSQQANRHQLLIQKLITPQDKGSDD</sequence>
<dbReference type="GO" id="GO:0005524">
    <property type="term" value="F:ATP binding"/>
    <property type="evidence" value="ECO:0007669"/>
    <property type="project" value="UniProtKB-UniRule"/>
</dbReference>
<dbReference type="GO" id="GO:0004385">
    <property type="term" value="F:GMP kinase activity"/>
    <property type="evidence" value="ECO:0007669"/>
    <property type="project" value="UniProtKB-UniRule"/>
</dbReference>
<feature type="binding site" evidence="9">
    <location>
        <begin position="10"/>
        <end position="17"/>
    </location>
    <ligand>
        <name>ATP</name>
        <dbReference type="ChEBI" id="CHEBI:30616"/>
    </ligand>
</feature>
<dbReference type="PANTHER" id="PTHR23117:SF13">
    <property type="entry name" value="GUANYLATE KINASE"/>
    <property type="match status" value="1"/>
</dbReference>
<dbReference type="GO" id="GO:0005829">
    <property type="term" value="C:cytosol"/>
    <property type="evidence" value="ECO:0007669"/>
    <property type="project" value="TreeGrafter"/>
</dbReference>
<dbReference type="InterPro" id="IPR027417">
    <property type="entry name" value="P-loop_NTPase"/>
</dbReference>
<dbReference type="Proteomes" id="UP001595455">
    <property type="component" value="Unassembled WGS sequence"/>
</dbReference>
<reference evidence="11" key="1">
    <citation type="journal article" date="2014" name="Int. J. Syst. Evol. Microbiol.">
        <title>Complete genome of a new Firmicutes species belonging to the dominant human colonic microbiota ('Ruminococcus bicirculans') reveals two chromosomes and a selective capacity to utilize plant glucans.</title>
        <authorList>
            <consortium name="NISC Comparative Sequencing Program"/>
            <person name="Wegmann U."/>
            <person name="Louis P."/>
            <person name="Goesmann A."/>
            <person name="Henrissat B."/>
            <person name="Duncan S.H."/>
            <person name="Flint H.J."/>
        </authorList>
    </citation>
    <scope>NUCLEOTIDE SEQUENCE</scope>
    <source>
        <strain evidence="11">KCTC 62575</strain>
    </source>
</reference>
<keyword evidence="5 9" id="KW-0547">Nucleotide-binding</keyword>
<dbReference type="SUPFAM" id="SSF52540">
    <property type="entry name" value="P-loop containing nucleoside triphosphate hydrolases"/>
    <property type="match status" value="1"/>
</dbReference>
<dbReference type="FunFam" id="3.30.63.10:FF:000002">
    <property type="entry name" value="Guanylate kinase 1"/>
    <property type="match status" value="1"/>
</dbReference>
<dbReference type="InterPro" id="IPR008145">
    <property type="entry name" value="GK/Ca_channel_bsu"/>
</dbReference>
<feature type="domain" description="Guanylate kinase-like" evidence="10">
    <location>
        <begin position="3"/>
        <end position="181"/>
    </location>
</feature>
<accession>A0A371YTB2</accession>
<dbReference type="PANTHER" id="PTHR23117">
    <property type="entry name" value="GUANYLATE KINASE-RELATED"/>
    <property type="match status" value="1"/>
</dbReference>
<comment type="subcellular location">
    <subcellularLocation>
        <location evidence="9">Cytoplasm</location>
    </subcellularLocation>
</comment>
<dbReference type="SMART" id="SM00072">
    <property type="entry name" value="GuKc"/>
    <property type="match status" value="1"/>
</dbReference>
<comment type="caution">
    <text evidence="12">The sequence shown here is derived from an EMBL/GenBank/DDBJ whole genome shotgun (WGS) entry which is preliminary data.</text>
</comment>
<evidence type="ECO:0000313" key="12">
    <source>
        <dbReference type="EMBL" id="RFC84698.1"/>
    </source>
</evidence>
<dbReference type="Pfam" id="PF00625">
    <property type="entry name" value="Guanylate_kin"/>
    <property type="match status" value="1"/>
</dbReference>
<gene>
    <name evidence="9 11" type="primary">gmk</name>
    <name evidence="11" type="ORF">ACFODO_03665</name>
    <name evidence="12" type="ORF">C9E89_005530</name>
</gene>
<evidence type="ECO:0000256" key="2">
    <source>
        <dbReference type="ARBA" id="ARBA00012961"/>
    </source>
</evidence>
<dbReference type="InterPro" id="IPR017665">
    <property type="entry name" value="Guanylate_kinase"/>
</dbReference>
<evidence type="ECO:0000256" key="9">
    <source>
        <dbReference type="HAMAP-Rule" id="MF_00328"/>
    </source>
</evidence>
<organism evidence="12 13">
    <name type="scientific">Acinetobacter sichuanensis</name>
    <dbReference type="NCBI Taxonomy" id="2136183"/>
    <lineage>
        <taxon>Bacteria</taxon>
        <taxon>Pseudomonadati</taxon>
        <taxon>Pseudomonadota</taxon>
        <taxon>Gammaproteobacteria</taxon>
        <taxon>Moraxellales</taxon>
        <taxon>Moraxellaceae</taxon>
        <taxon>Acinetobacter</taxon>
    </lineage>
</organism>
<dbReference type="EC" id="2.7.4.8" evidence="2 9"/>
<evidence type="ECO:0000256" key="7">
    <source>
        <dbReference type="ARBA" id="ARBA00022840"/>
    </source>
</evidence>
<comment type="function">
    <text evidence="9">Essential for recycling GMP and indirectly, cGMP.</text>
</comment>
<keyword evidence="9" id="KW-0963">Cytoplasm</keyword>
<dbReference type="EMBL" id="JBHRSF010000006">
    <property type="protein sequence ID" value="MFC2994378.1"/>
    <property type="molecule type" value="Genomic_DNA"/>
</dbReference>
<dbReference type="InterPro" id="IPR020590">
    <property type="entry name" value="Guanylate_kinase_CS"/>
</dbReference>
<dbReference type="NCBIfam" id="TIGR03263">
    <property type="entry name" value="guanyl_kin"/>
    <property type="match status" value="1"/>
</dbReference>
<evidence type="ECO:0000256" key="4">
    <source>
        <dbReference type="ARBA" id="ARBA00022679"/>
    </source>
</evidence>
<comment type="catalytic activity">
    <reaction evidence="9">
        <text>GMP + ATP = GDP + ADP</text>
        <dbReference type="Rhea" id="RHEA:20780"/>
        <dbReference type="ChEBI" id="CHEBI:30616"/>
        <dbReference type="ChEBI" id="CHEBI:58115"/>
        <dbReference type="ChEBI" id="CHEBI:58189"/>
        <dbReference type="ChEBI" id="CHEBI:456216"/>
        <dbReference type="EC" id="2.7.4.8"/>
    </reaction>
</comment>
<keyword evidence="14" id="KW-1185">Reference proteome</keyword>
<reference evidence="11" key="4">
    <citation type="submission" date="2024-09" db="EMBL/GenBank/DDBJ databases">
        <authorList>
            <person name="Sun Q."/>
            <person name="Mori K."/>
        </authorList>
    </citation>
    <scope>NUCLEOTIDE SEQUENCE</scope>
    <source>
        <strain evidence="11">KCTC 62575</strain>
    </source>
</reference>